<evidence type="ECO:0000256" key="6">
    <source>
        <dbReference type="ARBA" id="ARBA00022989"/>
    </source>
</evidence>
<evidence type="ECO:0000256" key="2">
    <source>
        <dbReference type="ARBA" id="ARBA00007069"/>
    </source>
</evidence>
<feature type="transmembrane region" description="Helical" evidence="8">
    <location>
        <begin position="102"/>
        <end position="127"/>
    </location>
</feature>
<dbReference type="GO" id="GO:0055085">
    <property type="term" value="P:transmembrane transport"/>
    <property type="evidence" value="ECO:0007669"/>
    <property type="project" value="InterPro"/>
</dbReference>
<accession>A0A2T4U580</accession>
<dbReference type="SUPFAM" id="SSF161098">
    <property type="entry name" value="MetI-like"/>
    <property type="match status" value="1"/>
</dbReference>
<dbReference type="PANTHER" id="PTHR42929">
    <property type="entry name" value="INNER MEMBRANE ABC TRANSPORTER PERMEASE PROTEIN YDCU-RELATED-RELATED"/>
    <property type="match status" value="1"/>
</dbReference>
<dbReference type="RefSeq" id="WP_107585263.1">
    <property type="nucleotide sequence ID" value="NZ_PZJJ01000017.1"/>
</dbReference>
<dbReference type="CDD" id="cd06261">
    <property type="entry name" value="TM_PBP2"/>
    <property type="match status" value="1"/>
</dbReference>
<dbReference type="Gene3D" id="1.10.3720.10">
    <property type="entry name" value="MetI-like"/>
    <property type="match status" value="1"/>
</dbReference>
<feature type="domain" description="ABC transmembrane type-1" evidence="9">
    <location>
        <begin position="55"/>
        <end position="270"/>
    </location>
</feature>
<dbReference type="Pfam" id="PF00528">
    <property type="entry name" value="BPD_transp_1"/>
    <property type="match status" value="1"/>
</dbReference>
<evidence type="ECO:0000256" key="5">
    <source>
        <dbReference type="ARBA" id="ARBA00022692"/>
    </source>
</evidence>
<dbReference type="EMBL" id="PZJJ01000017">
    <property type="protein sequence ID" value="PTL38558.1"/>
    <property type="molecule type" value="Genomic_DNA"/>
</dbReference>
<comment type="caution">
    <text evidence="10">The sequence shown here is derived from an EMBL/GenBank/DDBJ whole genome shotgun (WGS) entry which is preliminary data.</text>
</comment>
<proteinExistence type="inferred from homology"/>
<evidence type="ECO:0000256" key="4">
    <source>
        <dbReference type="ARBA" id="ARBA00022475"/>
    </source>
</evidence>
<feature type="transmembrane region" description="Helical" evidence="8">
    <location>
        <begin position="147"/>
        <end position="170"/>
    </location>
</feature>
<dbReference type="InterPro" id="IPR035906">
    <property type="entry name" value="MetI-like_sf"/>
</dbReference>
<comment type="similarity">
    <text evidence="2">Belongs to the binding-protein-dependent transport system permease family. CysTW subfamily.</text>
</comment>
<keyword evidence="4" id="KW-1003">Cell membrane</keyword>
<evidence type="ECO:0000256" key="3">
    <source>
        <dbReference type="ARBA" id="ARBA00022448"/>
    </source>
</evidence>
<keyword evidence="5 8" id="KW-0812">Transmembrane</keyword>
<feature type="transmembrane region" description="Helical" evidence="8">
    <location>
        <begin position="58"/>
        <end position="81"/>
    </location>
</feature>
<keyword evidence="11" id="KW-1185">Reference proteome</keyword>
<evidence type="ECO:0000256" key="1">
    <source>
        <dbReference type="ARBA" id="ARBA00004651"/>
    </source>
</evidence>
<reference evidence="10 11" key="1">
    <citation type="submission" date="2018-03" db="EMBL/GenBank/DDBJ databases">
        <title>Alkalicoccus saliphilus sp. nov., isolated from a mineral pool.</title>
        <authorList>
            <person name="Zhao B."/>
        </authorList>
    </citation>
    <scope>NUCLEOTIDE SEQUENCE [LARGE SCALE GENOMIC DNA]</scope>
    <source>
        <strain evidence="10 11">6AG</strain>
    </source>
</reference>
<feature type="transmembrane region" description="Helical" evidence="8">
    <location>
        <begin position="197"/>
        <end position="219"/>
    </location>
</feature>
<dbReference type="AlphaFoldDB" id="A0A2T4U580"/>
<dbReference type="InterPro" id="IPR000515">
    <property type="entry name" value="MetI-like"/>
</dbReference>
<name>A0A2T4U580_9BACI</name>
<evidence type="ECO:0000313" key="11">
    <source>
        <dbReference type="Proteomes" id="UP000240509"/>
    </source>
</evidence>
<dbReference type="PROSITE" id="PS50928">
    <property type="entry name" value="ABC_TM1"/>
    <property type="match status" value="1"/>
</dbReference>
<dbReference type="Proteomes" id="UP000240509">
    <property type="component" value="Unassembled WGS sequence"/>
</dbReference>
<evidence type="ECO:0000313" key="10">
    <source>
        <dbReference type="EMBL" id="PTL38558.1"/>
    </source>
</evidence>
<feature type="transmembrane region" description="Helical" evidence="8">
    <location>
        <begin position="251"/>
        <end position="274"/>
    </location>
</feature>
<protein>
    <submittedName>
        <fullName evidence="10">ABC transporter permease</fullName>
    </submittedName>
</protein>
<organism evidence="10 11">
    <name type="scientific">Alkalicoccus saliphilus</name>
    <dbReference type="NCBI Taxonomy" id="200989"/>
    <lineage>
        <taxon>Bacteria</taxon>
        <taxon>Bacillati</taxon>
        <taxon>Bacillota</taxon>
        <taxon>Bacilli</taxon>
        <taxon>Bacillales</taxon>
        <taxon>Bacillaceae</taxon>
        <taxon>Alkalicoccus</taxon>
    </lineage>
</organism>
<keyword evidence="6 8" id="KW-1133">Transmembrane helix</keyword>
<keyword evidence="3 8" id="KW-0813">Transport</keyword>
<evidence type="ECO:0000259" key="9">
    <source>
        <dbReference type="PROSITE" id="PS50928"/>
    </source>
</evidence>
<dbReference type="GO" id="GO:0005886">
    <property type="term" value="C:plasma membrane"/>
    <property type="evidence" value="ECO:0007669"/>
    <property type="project" value="UniProtKB-SubCell"/>
</dbReference>
<keyword evidence="7 8" id="KW-0472">Membrane</keyword>
<comment type="subcellular location">
    <subcellularLocation>
        <location evidence="1 8">Cell membrane</location>
        <topology evidence="1 8">Multi-pass membrane protein</topology>
    </subcellularLocation>
</comment>
<evidence type="ECO:0000256" key="8">
    <source>
        <dbReference type="RuleBase" id="RU363032"/>
    </source>
</evidence>
<sequence length="288" mass="32720">MKLFRNKSLVLLLLPGAVFLLLPIYGLVAGAVESFTDNGRFTWNYYTELAGTDRFRASLVFSLRTAFLSTLLAVVIGWWFTRTFAAALTKLPVRVTVWIPMLFPHFVWAYVVILFLAETGLAAYLLTGTGWLESPAFFSRFTNDQQGIGIILTYVWKGIPFVVLMLLPLYAAMKQELNDLVATLGGGRWQKFKMVEWPLILPTTLETFLILFAFTLTAYEVPALIGATYPEMISVLSYQWFYSSGWEERSLAFAAMFFISAVIIFISLAGYSLLKRRNKFIKREGQLK</sequence>
<dbReference type="PANTHER" id="PTHR42929:SF1">
    <property type="entry name" value="INNER MEMBRANE ABC TRANSPORTER PERMEASE PROTEIN YDCU-RELATED"/>
    <property type="match status" value="1"/>
</dbReference>
<dbReference type="OrthoDB" id="9785836at2"/>
<gene>
    <name evidence="10" type="ORF">C6Y45_10990</name>
</gene>
<evidence type="ECO:0000256" key="7">
    <source>
        <dbReference type="ARBA" id="ARBA00023136"/>
    </source>
</evidence>